<reference evidence="3" key="2">
    <citation type="submission" date="2018-05" db="EMBL/GenBank/DDBJ databases">
        <title>OpunRS2 (Oryza punctata Reference Sequence Version 2).</title>
        <authorList>
            <person name="Zhang J."/>
            <person name="Kudrna D."/>
            <person name="Lee S."/>
            <person name="Talag J."/>
            <person name="Welchert J."/>
            <person name="Wing R.A."/>
        </authorList>
    </citation>
    <scope>NUCLEOTIDE SEQUENCE [LARGE SCALE GENOMIC DNA]</scope>
</reference>
<dbReference type="Gene3D" id="1.10.1410.10">
    <property type="match status" value="1"/>
</dbReference>
<name>A0A0E0MLD5_ORYPU</name>
<evidence type="ECO:0000259" key="2">
    <source>
        <dbReference type="Pfam" id="PF26180"/>
    </source>
</evidence>
<dbReference type="InterPro" id="IPR043519">
    <property type="entry name" value="NT_sf"/>
</dbReference>
<dbReference type="OMA" id="DICHKSH"/>
<dbReference type="Gene3D" id="3.30.460.10">
    <property type="entry name" value="Beta Polymerase, domain 2"/>
    <property type="match status" value="1"/>
</dbReference>
<dbReference type="Gramene" id="OPUNC12G07880.1">
    <property type="protein sequence ID" value="OPUNC12G07880.1"/>
    <property type="gene ID" value="OPUNC12G07880"/>
</dbReference>
<dbReference type="EnsemblPlants" id="OPUNC12G07880.1">
    <property type="protein sequence ID" value="OPUNC12G07880.1"/>
    <property type="gene ID" value="OPUNC12G07880"/>
</dbReference>
<dbReference type="Pfam" id="PF26180">
    <property type="entry name" value="PAP-OAS1"/>
    <property type="match status" value="1"/>
</dbReference>
<organism evidence="3">
    <name type="scientific">Oryza punctata</name>
    <name type="common">Red rice</name>
    <dbReference type="NCBI Taxonomy" id="4537"/>
    <lineage>
        <taxon>Eukaryota</taxon>
        <taxon>Viridiplantae</taxon>
        <taxon>Streptophyta</taxon>
        <taxon>Embryophyta</taxon>
        <taxon>Tracheophyta</taxon>
        <taxon>Spermatophyta</taxon>
        <taxon>Magnoliopsida</taxon>
        <taxon>Liliopsida</taxon>
        <taxon>Poales</taxon>
        <taxon>Poaceae</taxon>
        <taxon>BOP clade</taxon>
        <taxon>Oryzoideae</taxon>
        <taxon>Oryzeae</taxon>
        <taxon>Oryzinae</taxon>
        <taxon>Oryza</taxon>
    </lineage>
</organism>
<dbReference type="InterPro" id="IPR058921">
    <property type="entry name" value="PAP/OAS1-rel"/>
</dbReference>
<feature type="domain" description="PAP/OAS1 substrate-binding-related" evidence="2">
    <location>
        <begin position="191"/>
        <end position="390"/>
    </location>
</feature>
<feature type="region of interest" description="Disordered" evidence="1">
    <location>
        <begin position="1"/>
        <end position="26"/>
    </location>
</feature>
<dbReference type="SUPFAM" id="SSF81631">
    <property type="entry name" value="PAP/OAS1 substrate-binding domain"/>
    <property type="match status" value="1"/>
</dbReference>
<reference evidence="3" key="1">
    <citation type="submission" date="2015-04" db="UniProtKB">
        <authorList>
            <consortium name="EnsemblPlants"/>
        </authorList>
    </citation>
    <scope>IDENTIFICATION</scope>
</reference>
<accession>A0A0E0MLD5</accession>
<evidence type="ECO:0000256" key="1">
    <source>
        <dbReference type="SAM" id="MobiDB-lite"/>
    </source>
</evidence>
<sequence length="719" mass="79871">MAYCVAGGSGWRSPPSGSGGGGVGGGRRRKTLAAVMATRTPRAASIRPEATRAAEAAAREVLLRVAPTEEAERRRQDVVGYLRRLFGTALGCEVIAFGSVPLKSYLPDGDVDITVFGNTALDGTCISDVYSILESEEQDSGAELEIKGLHFINAEVKLIKCVIENIVVDISFNQIGGVSTLCFLELADRKVGKNHLFKRSIMVIKAWCYHESRILGAHHGLLSTYALETLVLYIFNIFHKPLHGPLEAMYQFLEYFSKFDWDRYCISLNGPVLLSSLPNLAGDSCILFLCQVITKGVLTVDPSSIHDELLFGKETLPEVSDGSIINFCLKHLNIIDPLKWSNNLPRSVSRGSFYRIRCAFSFGAQKLGQILMLPSDIIPTEIFGFFPNTLKRHGGGERSDVGNNDSIESLLGSEYALGKDASDFTNSNANLDENRNPNLQRTSDRYCCGDAKYRPWNKIWFTNYDIQYYNMVSGASFCSHSTSSTENGNDNIRQRCSRSLVKQQISANNQSHILTHSTHTNTFDVVNSCTTESNRSDIHEEKLLLSPFSPTNLLDLSGDLDLHLRCLQKIQYHLESMFDGFVQLIQEAFVSGLIDEDSFKIPTNNFQNTDERPPGLMPVASVDADTRNLSPVSNFPSTGNVSHKSHTEDQVNNNQIQTSLPWDVHNNQHGYVYSDMNMVDNQNPGTTSEGLVRHYSESRELPIHHPQEVQFSETMALSP</sequence>
<dbReference type="eggNOG" id="KOG1906">
    <property type="taxonomic scope" value="Eukaryota"/>
</dbReference>
<dbReference type="InterPro" id="IPR058920">
    <property type="entry name" value="PAP-OAS1-bd-rel"/>
</dbReference>
<dbReference type="HOGENOM" id="CLU_012365_0_0_1"/>
<dbReference type="STRING" id="4537.A0A0E0MLD5"/>
<dbReference type="AlphaFoldDB" id="A0A0E0MLD5"/>
<proteinExistence type="predicted"/>
<dbReference type="PANTHER" id="PTHR45979">
    <property type="entry name" value="PAP/OAS1 SUBSTRATE-BINDING DOMAIN SUPERFAMILY"/>
    <property type="match status" value="1"/>
</dbReference>
<dbReference type="SUPFAM" id="SSF81301">
    <property type="entry name" value="Nucleotidyltransferase"/>
    <property type="match status" value="1"/>
</dbReference>
<dbReference type="PANTHER" id="PTHR45979:SF26">
    <property type="entry name" value="NUCLEOTIDYLTRANSFERASE DOMAIN CONTAINING PROTEIN, EXPRESSED"/>
    <property type="match status" value="1"/>
</dbReference>
<keyword evidence="4" id="KW-1185">Reference proteome</keyword>
<evidence type="ECO:0000313" key="3">
    <source>
        <dbReference type="EnsemblPlants" id="OPUNC12G07880.1"/>
    </source>
</evidence>
<evidence type="ECO:0000313" key="4">
    <source>
        <dbReference type="Proteomes" id="UP000026962"/>
    </source>
</evidence>
<protein>
    <recommendedName>
        <fullName evidence="2">PAP/OAS1 substrate-binding-related domain-containing protein</fullName>
    </recommendedName>
</protein>
<dbReference type="Proteomes" id="UP000026962">
    <property type="component" value="Chromosome 12"/>
</dbReference>